<dbReference type="GO" id="GO:0016342">
    <property type="term" value="C:catenin complex"/>
    <property type="evidence" value="ECO:0007669"/>
    <property type="project" value="TreeGrafter"/>
</dbReference>
<evidence type="ECO:0000256" key="3">
    <source>
        <dbReference type="ARBA" id="ARBA00008376"/>
    </source>
</evidence>
<dbReference type="GO" id="GO:0005737">
    <property type="term" value="C:cytoplasm"/>
    <property type="evidence" value="ECO:0007669"/>
    <property type="project" value="UniProtKB-SubCell"/>
</dbReference>
<dbReference type="GO" id="GO:0008013">
    <property type="term" value="F:beta-catenin binding"/>
    <property type="evidence" value="ECO:0007669"/>
    <property type="project" value="TreeGrafter"/>
</dbReference>
<reference evidence="7" key="1">
    <citation type="submission" date="2020-11" db="EMBL/GenBank/DDBJ databases">
        <authorList>
            <person name="Tran Van P."/>
        </authorList>
    </citation>
    <scope>NUCLEOTIDE SEQUENCE</scope>
</reference>
<evidence type="ECO:0000313" key="7">
    <source>
        <dbReference type="EMBL" id="CAD7243587.1"/>
    </source>
</evidence>
<dbReference type="OrthoDB" id="6376697at2759"/>
<evidence type="ECO:0000313" key="8">
    <source>
        <dbReference type="Proteomes" id="UP000677054"/>
    </source>
</evidence>
<evidence type="ECO:0000256" key="6">
    <source>
        <dbReference type="ARBA" id="ARBA00022949"/>
    </source>
</evidence>
<evidence type="ECO:0000256" key="2">
    <source>
        <dbReference type="ARBA" id="ARBA00004496"/>
    </source>
</evidence>
<dbReference type="GO" id="GO:0005912">
    <property type="term" value="C:adherens junction"/>
    <property type="evidence" value="ECO:0007669"/>
    <property type="project" value="TreeGrafter"/>
</dbReference>
<dbReference type="AlphaFoldDB" id="A0A7R8X501"/>
<dbReference type="InterPro" id="IPR006077">
    <property type="entry name" value="Vinculin/catenin"/>
</dbReference>
<dbReference type="InterPro" id="IPR036723">
    <property type="entry name" value="Alpha-catenin/vinculin-like_sf"/>
</dbReference>
<gene>
    <name evidence="7" type="ORF">DSTB1V02_LOCUS3503</name>
</gene>
<keyword evidence="4" id="KW-0963">Cytoplasm</keyword>
<proteinExistence type="inferred from homology"/>
<dbReference type="Gene3D" id="1.20.120.230">
    <property type="entry name" value="Alpha-catenin/vinculin-like"/>
    <property type="match status" value="5"/>
</dbReference>
<keyword evidence="8" id="KW-1185">Reference proteome</keyword>
<dbReference type="GO" id="GO:0016477">
    <property type="term" value="P:cell migration"/>
    <property type="evidence" value="ECO:0007669"/>
    <property type="project" value="TreeGrafter"/>
</dbReference>
<protein>
    <submittedName>
        <fullName evidence="7">Uncharacterized protein</fullName>
    </submittedName>
</protein>
<evidence type="ECO:0000256" key="4">
    <source>
        <dbReference type="ARBA" id="ARBA00022490"/>
    </source>
</evidence>
<dbReference type="PANTHER" id="PTHR18914">
    <property type="entry name" value="ALPHA CATENIN"/>
    <property type="match status" value="1"/>
</dbReference>
<organism evidence="7">
    <name type="scientific">Darwinula stevensoni</name>
    <dbReference type="NCBI Taxonomy" id="69355"/>
    <lineage>
        <taxon>Eukaryota</taxon>
        <taxon>Metazoa</taxon>
        <taxon>Ecdysozoa</taxon>
        <taxon>Arthropoda</taxon>
        <taxon>Crustacea</taxon>
        <taxon>Oligostraca</taxon>
        <taxon>Ostracoda</taxon>
        <taxon>Podocopa</taxon>
        <taxon>Podocopida</taxon>
        <taxon>Darwinulocopina</taxon>
        <taxon>Darwinuloidea</taxon>
        <taxon>Darwinulidae</taxon>
        <taxon>Darwinula</taxon>
    </lineage>
</organism>
<evidence type="ECO:0000256" key="5">
    <source>
        <dbReference type="ARBA" id="ARBA00022889"/>
    </source>
</evidence>
<comment type="subcellular location">
    <subcellularLocation>
        <location evidence="1">Cell junction</location>
    </subcellularLocation>
    <subcellularLocation>
        <location evidence="2">Cytoplasm</location>
    </subcellularLocation>
</comment>
<dbReference type="FunFam" id="1.20.120.230:FF:000011">
    <property type="entry name" value="Catenin alpha 1"/>
    <property type="match status" value="1"/>
</dbReference>
<dbReference type="Gene3D" id="6.10.250.2510">
    <property type="match status" value="1"/>
</dbReference>
<evidence type="ECO:0000256" key="1">
    <source>
        <dbReference type="ARBA" id="ARBA00004282"/>
    </source>
</evidence>
<accession>A0A7R8X501</accession>
<dbReference type="PRINTS" id="PR00805">
    <property type="entry name" value="ALPHACATENIN"/>
</dbReference>
<dbReference type="GO" id="GO:0098609">
    <property type="term" value="P:cell-cell adhesion"/>
    <property type="evidence" value="ECO:0007669"/>
    <property type="project" value="TreeGrafter"/>
</dbReference>
<feature type="non-terminal residue" evidence="7">
    <location>
        <position position="1"/>
    </location>
</feature>
<comment type="similarity">
    <text evidence="3">Belongs to the vinculin/alpha-catenin family.</text>
</comment>
<sequence length="1243" mass="139188">MTLTDRPIPFTGPGTAPAFNLTLFWCTMSIKWDPKHLEIKTNSVEKTLEPIVFQCRHVAIELFILYICTLWLSIACEVRDLPKMESVDLNGKSPIFLKWDPKNLEIKTKTVEKTLEPLVIQVTTLVSSKGPSRKKKGRSKRAHVLVAAVEKATENFIQKGEQIASENPDIQHEMLAAVEEVRKTGEAMGQASREFAEEPCSSAKRGSMVRAARNLLSAVTRLLILADMVDVHRLLKSLRLVEADLERVRSASSQQELVDRFRQFGQSAQQLMQAAARRQMELKDPRMRDDLAAARALLKKHSMMLFTASKAYVRHPELAAARANRDFILRQVCQAVNTISDVAQGKISSAMEAAPLNSGGPGFQTSAPYDGPGELAAALDDFDERIILDPVTYSEVRTRPSLEERLESIISGAALMADSSCTRDERRERIVAECNAVRQALQDLLAEYMANMGKSETSEGLDRALEHMCRKTKDLRRQLRKAVVDHVSDSFLETNVPLLVLIEAAKNGNEREVEEYAQVFTEHANKLVEVANLVCSMSNNEDGVKMVRYASSQIESMCPEVINAARVLAARPKSKVAQENMEAFRVAWEKGVRLLTEAVDDITTIDDFLAVSESHILEDVNKCVLALQEGEADALDRTAGAIRGRAARVAAVVEAEMDNYEPGIYTERVLEAVAVLNEHVMPNFAQRVEVAVEGLSSNPPKEVDENEFIDASRLVYDGVREIRRAVLMNRTDDELDPEEVVLDDQYALETRSKSSAHTTTDNFDEYPDVSGVTNARDAMRALKEEDKALILAQVEHFRTEKAKFDLEVAKWDDAGNDIIVLAKHMCMIMMEMTDFTRGRGPLKTTMDVIGAAKKISEAGTQLDKLARQIADQCPESTTKKDLLAYLQRIALYCHQLNITSKVKADVQNISGELIVSGSPIVVWKMKAPEKKPLVRREKPDEVRAKVRRGSQKKLVAPIRALAEFQSPAEATVLEGVLDLLTKCSESTPLADVVEFIVEGIHSKTVKDFSEHWNQWTADETQYPEDVQGLDSLDLLLLALQILHIQSHNFDKAQGWLRTLSEWQKKKEPEFYLTAAKVLFNLDRNTSMAILPPSLYLLHPFTYEEEEEETKGQGLNERSEKLLNQLLEARISEKPIIWVAHSMGGLLLKAMLVKGSPILSELNEDFLSLLANYKISVESFVETIDMKVTVTLPKLTWVTPTSADIGVGTLWKIKTNHRDICKPMDKSSVVYQSILQMTSHMLKK</sequence>
<dbReference type="EMBL" id="LR899978">
    <property type="protein sequence ID" value="CAD7243587.1"/>
    <property type="molecule type" value="Genomic_DNA"/>
</dbReference>
<dbReference type="SUPFAM" id="SSF47220">
    <property type="entry name" value="alpha-catenin/vinculin-like"/>
    <property type="match status" value="4"/>
</dbReference>
<dbReference type="EMBL" id="CAJPEV010000461">
    <property type="protein sequence ID" value="CAG0885513.1"/>
    <property type="molecule type" value="Genomic_DNA"/>
</dbReference>
<dbReference type="GO" id="GO:0045296">
    <property type="term" value="F:cadherin binding"/>
    <property type="evidence" value="ECO:0007669"/>
    <property type="project" value="InterPro"/>
</dbReference>
<keyword evidence="5" id="KW-0130">Cell adhesion</keyword>
<dbReference type="Proteomes" id="UP000677054">
    <property type="component" value="Unassembled WGS sequence"/>
</dbReference>
<name>A0A7R8X501_9CRUS</name>
<dbReference type="PANTHER" id="PTHR18914:SF9">
    <property type="entry name" value="CATENIN ALPHA"/>
    <property type="match status" value="1"/>
</dbReference>
<dbReference type="GO" id="GO:0051015">
    <property type="term" value="F:actin filament binding"/>
    <property type="evidence" value="ECO:0007669"/>
    <property type="project" value="InterPro"/>
</dbReference>
<keyword evidence="6" id="KW-0965">Cell junction</keyword>
<dbReference type="FunFam" id="1.20.120.230:FF:000008">
    <property type="entry name" value="Catenin alpha 1"/>
    <property type="match status" value="1"/>
</dbReference>
<dbReference type="Pfam" id="PF01044">
    <property type="entry name" value="Vinculin"/>
    <property type="match status" value="1"/>
</dbReference>
<dbReference type="InterPro" id="IPR001033">
    <property type="entry name" value="Alpha_catenin"/>
</dbReference>